<reference evidence="4" key="1">
    <citation type="submission" date="2023-05" db="EMBL/GenBank/DDBJ databases">
        <title>Anaerotaeda fermentans gen. nov., sp. nov., a novel anaerobic planctomycete of the new family within the order Sedimentisphaerales isolated from Taman Peninsula, Russia.</title>
        <authorList>
            <person name="Khomyakova M.A."/>
            <person name="Merkel A.Y."/>
            <person name="Slobodkin A.I."/>
        </authorList>
    </citation>
    <scope>NUCLEOTIDE SEQUENCE</scope>
    <source>
        <strain evidence="4">M17dextr</strain>
    </source>
</reference>
<dbReference type="InterPro" id="IPR029063">
    <property type="entry name" value="SAM-dependent_MTases_sf"/>
</dbReference>
<dbReference type="Proteomes" id="UP001431776">
    <property type="component" value="Unassembled WGS sequence"/>
</dbReference>
<dbReference type="CDD" id="cd02440">
    <property type="entry name" value="AdoMet_MTases"/>
    <property type="match status" value="1"/>
</dbReference>
<dbReference type="Gene3D" id="3.40.50.150">
    <property type="entry name" value="Vaccinia Virus protein VP39"/>
    <property type="match status" value="1"/>
</dbReference>
<dbReference type="GO" id="GO:0008168">
    <property type="term" value="F:methyltransferase activity"/>
    <property type="evidence" value="ECO:0007669"/>
    <property type="project" value="UniProtKB-KW"/>
</dbReference>
<gene>
    <name evidence="4" type="ORF">QJ522_03655</name>
</gene>
<dbReference type="Pfam" id="PF13649">
    <property type="entry name" value="Methyltransf_25"/>
    <property type="match status" value="1"/>
</dbReference>
<evidence type="ECO:0000259" key="3">
    <source>
        <dbReference type="Pfam" id="PF13649"/>
    </source>
</evidence>
<proteinExistence type="predicted"/>
<protein>
    <submittedName>
        <fullName evidence="4">Class I SAM-dependent methyltransferase</fullName>
        <ecNumber evidence="4">2.1.-.-</ecNumber>
    </submittedName>
</protein>
<dbReference type="SUPFAM" id="SSF53335">
    <property type="entry name" value="S-adenosyl-L-methionine-dependent methyltransferases"/>
    <property type="match status" value="1"/>
</dbReference>
<dbReference type="InterPro" id="IPR041698">
    <property type="entry name" value="Methyltransf_25"/>
</dbReference>
<dbReference type="EMBL" id="JASCXX010000003">
    <property type="protein sequence ID" value="MDI6448131.1"/>
    <property type="molecule type" value="Genomic_DNA"/>
</dbReference>
<dbReference type="PANTHER" id="PTHR43861:SF1">
    <property type="entry name" value="TRANS-ACONITATE 2-METHYLTRANSFERASE"/>
    <property type="match status" value="1"/>
</dbReference>
<dbReference type="GO" id="GO:0032259">
    <property type="term" value="P:methylation"/>
    <property type="evidence" value="ECO:0007669"/>
    <property type="project" value="UniProtKB-KW"/>
</dbReference>
<keyword evidence="2 4" id="KW-0808">Transferase</keyword>
<dbReference type="EC" id="2.1.-.-" evidence="4"/>
<evidence type="ECO:0000256" key="2">
    <source>
        <dbReference type="ARBA" id="ARBA00022679"/>
    </source>
</evidence>
<name>A0AAW6TR10_9BACT</name>
<dbReference type="AlphaFoldDB" id="A0AAW6TR10"/>
<evidence type="ECO:0000313" key="5">
    <source>
        <dbReference type="Proteomes" id="UP001431776"/>
    </source>
</evidence>
<accession>A0AAW6TR10</accession>
<dbReference type="PANTHER" id="PTHR43861">
    <property type="entry name" value="TRANS-ACONITATE 2-METHYLTRANSFERASE-RELATED"/>
    <property type="match status" value="1"/>
</dbReference>
<keyword evidence="1 4" id="KW-0489">Methyltransferase</keyword>
<evidence type="ECO:0000256" key="1">
    <source>
        <dbReference type="ARBA" id="ARBA00022603"/>
    </source>
</evidence>
<sequence length="291" mass="33590">MAVAQTFSTRTVEDVRRYWNARPCNIRHSPKPVGTRAYFDEVEARKYFVEPHIPALAEFDRWAGKKVLEIGCGIGTDTIRFARAGAQVTAVDLSDASLAVAKERAAVYELDDRITFHQADVERLSEVVPVEAYDLVYSFGVIHHTPHPQDAVREIRKYMGPQSVLKMMVYHRHSWKVLWILMKFGKGAFWKLDELIARHSEAQTGCPVTYSYSRRTVRDLLQGFTVQRAFVDHIFAYRIPEYKRHEYRKVWYLRLLPDPAFRRLERSLGWHLCVEARPAGPGRIGSFPAPA</sequence>
<dbReference type="RefSeq" id="WP_349243541.1">
    <property type="nucleotide sequence ID" value="NZ_JASCXX010000003.1"/>
</dbReference>
<feature type="domain" description="Methyltransferase" evidence="3">
    <location>
        <begin position="67"/>
        <end position="161"/>
    </location>
</feature>
<evidence type="ECO:0000313" key="4">
    <source>
        <dbReference type="EMBL" id="MDI6448131.1"/>
    </source>
</evidence>
<keyword evidence="5" id="KW-1185">Reference proteome</keyword>
<comment type="caution">
    <text evidence="4">The sequence shown here is derived from an EMBL/GenBank/DDBJ whole genome shotgun (WGS) entry which is preliminary data.</text>
</comment>
<organism evidence="4 5">
    <name type="scientific">Anaerobaca lacustris</name>
    <dbReference type="NCBI Taxonomy" id="3044600"/>
    <lineage>
        <taxon>Bacteria</taxon>
        <taxon>Pseudomonadati</taxon>
        <taxon>Planctomycetota</taxon>
        <taxon>Phycisphaerae</taxon>
        <taxon>Sedimentisphaerales</taxon>
        <taxon>Anaerobacaceae</taxon>
        <taxon>Anaerobaca</taxon>
    </lineage>
</organism>